<dbReference type="AlphaFoldDB" id="W6ZJH4"/>
<evidence type="ECO:0000313" key="2">
    <source>
        <dbReference type="Proteomes" id="UP000054032"/>
    </source>
</evidence>
<dbReference type="HOGENOM" id="CLU_132241_0_0_1"/>
<dbReference type="GeneID" id="19117596"/>
<protein>
    <submittedName>
        <fullName evidence="1">Uncharacterized protein</fullName>
    </submittedName>
</protein>
<organism evidence="1 2">
    <name type="scientific">Bipolaris oryzae ATCC 44560</name>
    <dbReference type="NCBI Taxonomy" id="930090"/>
    <lineage>
        <taxon>Eukaryota</taxon>
        <taxon>Fungi</taxon>
        <taxon>Dikarya</taxon>
        <taxon>Ascomycota</taxon>
        <taxon>Pezizomycotina</taxon>
        <taxon>Dothideomycetes</taxon>
        <taxon>Pleosporomycetidae</taxon>
        <taxon>Pleosporales</taxon>
        <taxon>Pleosporineae</taxon>
        <taxon>Pleosporaceae</taxon>
        <taxon>Bipolaris</taxon>
    </lineage>
</organism>
<sequence>MVLLGANIRSTPVTTSNSERIKVSVLYGLDENSKKPILVFKLCSDAKGPEVKTECGLCAKLDNDKYPLLPFLYVTKKLISRRDSHLEILNKDLLLPSVLKWCFNAAIKASLVDVKLALLAGWRHKLTGAYKYLFIVSRAHHPWPEASMENHPESGVHELH</sequence>
<dbReference type="Proteomes" id="UP000054032">
    <property type="component" value="Unassembled WGS sequence"/>
</dbReference>
<dbReference type="KEGG" id="bor:COCMIDRAFT_100060"/>
<accession>W6ZJH4</accession>
<proteinExistence type="predicted"/>
<evidence type="ECO:0000313" key="1">
    <source>
        <dbReference type="EMBL" id="EUC43741.1"/>
    </source>
</evidence>
<keyword evidence="2" id="KW-1185">Reference proteome</keyword>
<gene>
    <name evidence="1" type="ORF">COCMIDRAFT_100060</name>
</gene>
<name>W6ZJH4_COCMI</name>
<dbReference type="OrthoDB" id="3913028at2759"/>
<dbReference type="RefSeq" id="XP_007689739.1">
    <property type="nucleotide sequence ID" value="XM_007691549.1"/>
</dbReference>
<dbReference type="EMBL" id="KI964020">
    <property type="protein sequence ID" value="EUC43741.1"/>
    <property type="molecule type" value="Genomic_DNA"/>
</dbReference>
<reference evidence="1 2" key="1">
    <citation type="journal article" date="2013" name="PLoS Genet.">
        <title>Comparative genome structure, secondary metabolite, and effector coding capacity across Cochliobolus pathogens.</title>
        <authorList>
            <person name="Condon B.J."/>
            <person name="Leng Y."/>
            <person name="Wu D."/>
            <person name="Bushley K.E."/>
            <person name="Ohm R.A."/>
            <person name="Otillar R."/>
            <person name="Martin J."/>
            <person name="Schackwitz W."/>
            <person name="Grimwood J."/>
            <person name="MohdZainudin N."/>
            <person name="Xue C."/>
            <person name="Wang R."/>
            <person name="Manning V.A."/>
            <person name="Dhillon B."/>
            <person name="Tu Z.J."/>
            <person name="Steffenson B.J."/>
            <person name="Salamov A."/>
            <person name="Sun H."/>
            <person name="Lowry S."/>
            <person name="LaButti K."/>
            <person name="Han J."/>
            <person name="Copeland A."/>
            <person name="Lindquist E."/>
            <person name="Barry K."/>
            <person name="Schmutz J."/>
            <person name="Baker S.E."/>
            <person name="Ciuffetti L.M."/>
            <person name="Grigoriev I.V."/>
            <person name="Zhong S."/>
            <person name="Turgeon B.G."/>
        </authorList>
    </citation>
    <scope>NUCLEOTIDE SEQUENCE [LARGE SCALE GENOMIC DNA]</scope>
    <source>
        <strain evidence="1 2">ATCC 44560</strain>
    </source>
</reference>